<dbReference type="Pfam" id="PF00849">
    <property type="entry name" value="PseudoU_synth_2"/>
    <property type="match status" value="1"/>
</dbReference>
<dbReference type="PROSITE" id="PS01129">
    <property type="entry name" value="PSI_RLU"/>
    <property type="match status" value="1"/>
</dbReference>
<dbReference type="InterPro" id="IPR020103">
    <property type="entry name" value="PsdUridine_synth_cat_dom_sf"/>
</dbReference>
<dbReference type="Gene3D" id="3.30.2350.10">
    <property type="entry name" value="Pseudouridine synthase"/>
    <property type="match status" value="1"/>
</dbReference>
<gene>
    <name evidence="8" type="ORF">K3181_11600</name>
</gene>
<proteinExistence type="inferred from homology"/>
<dbReference type="CDD" id="cd02869">
    <property type="entry name" value="PseudoU_synth_RluA_like"/>
    <property type="match status" value="1"/>
</dbReference>
<dbReference type="PANTHER" id="PTHR21600">
    <property type="entry name" value="MITOCHONDRIAL RNA PSEUDOURIDINE SYNTHASE"/>
    <property type="match status" value="1"/>
</dbReference>
<reference evidence="8 9" key="1">
    <citation type="submission" date="2021-08" db="EMBL/GenBank/DDBJ databases">
        <title>Comparative Genomics Analysis of the Genus Qipengyuania Reveals Extensive Genetic Diversity and Metabolic Versatility, Including the Description of Fifteen Novel Species.</title>
        <authorList>
            <person name="Liu Y."/>
        </authorList>
    </citation>
    <scope>NUCLEOTIDE SEQUENCE [LARGE SCALE GENOMIC DNA]</scope>
    <source>
        <strain evidence="8 9">YG27</strain>
    </source>
</reference>
<comment type="catalytic activity">
    <reaction evidence="3">
        <text>uridine(1911/1915/1917) in 23S rRNA = pseudouridine(1911/1915/1917) in 23S rRNA</text>
        <dbReference type="Rhea" id="RHEA:42524"/>
        <dbReference type="Rhea" id="RHEA-COMP:10097"/>
        <dbReference type="Rhea" id="RHEA-COMP:10098"/>
        <dbReference type="ChEBI" id="CHEBI:65314"/>
        <dbReference type="ChEBI" id="CHEBI:65315"/>
        <dbReference type="EC" id="5.4.99.23"/>
    </reaction>
</comment>
<feature type="domain" description="Pseudouridine synthase RsuA/RluA-like" evidence="7">
    <location>
        <begin position="104"/>
        <end position="254"/>
    </location>
</feature>
<dbReference type="Proteomes" id="UP000782554">
    <property type="component" value="Unassembled WGS sequence"/>
</dbReference>
<feature type="region of interest" description="Disordered" evidence="6">
    <location>
        <begin position="50"/>
        <end position="81"/>
    </location>
</feature>
<dbReference type="EMBL" id="JAIGNU010000002">
    <property type="protein sequence ID" value="MBX7502088.1"/>
    <property type="molecule type" value="Genomic_DNA"/>
</dbReference>
<dbReference type="SUPFAM" id="SSF55120">
    <property type="entry name" value="Pseudouridine synthase"/>
    <property type="match status" value="1"/>
</dbReference>
<feature type="region of interest" description="Disordered" evidence="6">
    <location>
        <begin position="316"/>
        <end position="376"/>
    </location>
</feature>
<feature type="region of interest" description="Disordered" evidence="6">
    <location>
        <begin position="200"/>
        <end position="221"/>
    </location>
</feature>
<dbReference type="InterPro" id="IPR006224">
    <property type="entry name" value="PsdUridine_synth_RluA-like_CS"/>
</dbReference>
<sequence>MKTSDEVRSFTVEADDDGIRVDRWFKRHLPQVGFGTVSKWARTGQVRVDGKRVKPDDRLAQGQQIRVPPGGDAPHKKDKPKRELSKAEIEQAEAMVIHQTKGALVLNKPPGLATQGGTNTFNHVDGLLDAFAPGEEDVRPRLVHRLDKDTSGVLLVARTPGSAAFFSKRFSGRSAKKIYWALVMGVPDIKEGVIEAPLAKQPGSGGEKMHVDHEGGQSAKTKYRVVDSAGKKAAWLELQPMTGRTHQLRVHCAAMGHPIVGDGKYGGKDAFLTGAVSRKMHLHARRLIIDSPDGGKLDVTAELPEHFAGSMEHLGFEESASDATPMRDDPPPKSREEKKQQARQHAKNFRKSQRSPRRSRGAAGKPGPKPKPKGKR</sequence>
<evidence type="ECO:0000256" key="1">
    <source>
        <dbReference type="ARBA" id="ARBA00010876"/>
    </source>
</evidence>
<keyword evidence="9" id="KW-1185">Reference proteome</keyword>
<dbReference type="PANTHER" id="PTHR21600:SF44">
    <property type="entry name" value="RIBOSOMAL LARGE SUBUNIT PSEUDOURIDINE SYNTHASE D"/>
    <property type="match status" value="1"/>
</dbReference>
<evidence type="ECO:0000256" key="3">
    <source>
        <dbReference type="ARBA" id="ARBA00036882"/>
    </source>
</evidence>
<evidence type="ECO:0000256" key="4">
    <source>
        <dbReference type="PROSITE-ProRule" id="PRU00182"/>
    </source>
</evidence>
<dbReference type="NCBIfam" id="TIGR00005">
    <property type="entry name" value="rluA_subfam"/>
    <property type="match status" value="1"/>
</dbReference>
<feature type="compositionally biased region" description="Basic residues" evidence="6">
    <location>
        <begin position="341"/>
        <end position="360"/>
    </location>
</feature>
<organism evidence="8 9">
    <name type="scientific">Qipengyuania mesophila</name>
    <dbReference type="NCBI Taxonomy" id="2867246"/>
    <lineage>
        <taxon>Bacteria</taxon>
        <taxon>Pseudomonadati</taxon>
        <taxon>Pseudomonadota</taxon>
        <taxon>Alphaproteobacteria</taxon>
        <taxon>Sphingomonadales</taxon>
        <taxon>Erythrobacteraceae</taxon>
        <taxon>Qipengyuania</taxon>
    </lineage>
</organism>
<comment type="caution">
    <text evidence="8">The sequence shown here is derived from an EMBL/GenBank/DDBJ whole genome shotgun (WGS) entry which is preliminary data.</text>
</comment>
<dbReference type="InterPro" id="IPR006145">
    <property type="entry name" value="PsdUridine_synth_RsuA/RluA"/>
</dbReference>
<keyword evidence="4" id="KW-0694">RNA-binding</keyword>
<name>A0ABS7JWQ1_9SPHN</name>
<comment type="similarity">
    <text evidence="1 5">Belongs to the pseudouridine synthase RluA family.</text>
</comment>
<evidence type="ECO:0000256" key="5">
    <source>
        <dbReference type="RuleBase" id="RU362028"/>
    </source>
</evidence>
<keyword evidence="2 5" id="KW-0413">Isomerase</keyword>
<dbReference type="PROSITE" id="PS50889">
    <property type="entry name" value="S4"/>
    <property type="match status" value="1"/>
</dbReference>
<dbReference type="SUPFAM" id="SSF55174">
    <property type="entry name" value="Alpha-L RNA-binding motif"/>
    <property type="match status" value="1"/>
</dbReference>
<dbReference type="EC" id="5.4.99.-" evidence="5"/>
<protein>
    <recommendedName>
        <fullName evidence="5">Pseudouridine synthase</fullName>
        <ecNumber evidence="5">5.4.99.-</ecNumber>
    </recommendedName>
</protein>
<dbReference type="InterPro" id="IPR036986">
    <property type="entry name" value="S4_RNA-bd_sf"/>
</dbReference>
<evidence type="ECO:0000256" key="6">
    <source>
        <dbReference type="SAM" id="MobiDB-lite"/>
    </source>
</evidence>
<dbReference type="InterPro" id="IPR050188">
    <property type="entry name" value="RluA_PseudoU_synthase"/>
</dbReference>
<evidence type="ECO:0000313" key="9">
    <source>
        <dbReference type="Proteomes" id="UP000782554"/>
    </source>
</evidence>
<dbReference type="InterPro" id="IPR006225">
    <property type="entry name" value="PsdUridine_synth_RluC/D"/>
</dbReference>
<comment type="function">
    <text evidence="5">Responsible for synthesis of pseudouridine from uracil.</text>
</comment>
<accession>A0ABS7JWQ1</accession>
<feature type="compositionally biased region" description="Basic and acidic residues" evidence="6">
    <location>
        <begin position="50"/>
        <end position="59"/>
    </location>
</feature>
<dbReference type="Gene3D" id="3.10.290.10">
    <property type="entry name" value="RNA-binding S4 domain"/>
    <property type="match status" value="1"/>
</dbReference>
<evidence type="ECO:0000259" key="7">
    <source>
        <dbReference type="Pfam" id="PF00849"/>
    </source>
</evidence>
<evidence type="ECO:0000313" key="8">
    <source>
        <dbReference type="EMBL" id="MBX7502088.1"/>
    </source>
</evidence>
<dbReference type="RefSeq" id="WP_221603263.1">
    <property type="nucleotide sequence ID" value="NZ_JAIGNU010000002.1"/>
</dbReference>
<feature type="compositionally biased region" description="Basic and acidic residues" evidence="6">
    <location>
        <begin position="325"/>
        <end position="340"/>
    </location>
</feature>
<comment type="catalytic activity">
    <reaction evidence="5">
        <text>a uridine in RNA = a pseudouridine in RNA</text>
        <dbReference type="Rhea" id="RHEA:48348"/>
        <dbReference type="Rhea" id="RHEA-COMP:12068"/>
        <dbReference type="Rhea" id="RHEA-COMP:12069"/>
        <dbReference type="ChEBI" id="CHEBI:65314"/>
        <dbReference type="ChEBI" id="CHEBI:65315"/>
    </reaction>
</comment>
<evidence type="ECO:0000256" key="2">
    <source>
        <dbReference type="ARBA" id="ARBA00023235"/>
    </source>
</evidence>